<protein>
    <submittedName>
        <fullName evidence="3">Uncharacterized protein</fullName>
    </submittedName>
</protein>
<keyword evidence="2" id="KW-1133">Transmembrane helix</keyword>
<evidence type="ECO:0000256" key="1">
    <source>
        <dbReference type="SAM" id="MobiDB-lite"/>
    </source>
</evidence>
<gene>
    <name evidence="3" type="ORF">AMON00008_LOCUS15164</name>
</gene>
<evidence type="ECO:0000313" key="3">
    <source>
        <dbReference type="EMBL" id="CAE4575544.1"/>
    </source>
</evidence>
<keyword evidence="2" id="KW-0812">Transmembrane</keyword>
<feature type="transmembrane region" description="Helical" evidence="2">
    <location>
        <begin position="45"/>
        <end position="63"/>
    </location>
</feature>
<feature type="transmembrane region" description="Helical" evidence="2">
    <location>
        <begin position="91"/>
        <end position="114"/>
    </location>
</feature>
<name>A0A7S4Q989_9DINO</name>
<dbReference type="AlphaFoldDB" id="A0A7S4Q989"/>
<keyword evidence="2" id="KW-0472">Membrane</keyword>
<sequence length="176" mass="18533">MSSQAHTGRRRTPVLLPVAVAALLAALLSAGAARAFVSAPREAPFPVVAAGAALAGLAAPLAARAELPPLEDLPLDEVNPTRTLAAPTETFFGISFPMVFVGLIFAVSWAAFWVSNLTPKKDEEGVYKTYIGGGELPPEGYTNPLDPRISEQYAEEDDPVYLDKKKGEKAASSAIV</sequence>
<dbReference type="EMBL" id="HBNR01022705">
    <property type="protein sequence ID" value="CAE4575544.1"/>
    <property type="molecule type" value="Transcribed_RNA"/>
</dbReference>
<reference evidence="3" key="1">
    <citation type="submission" date="2021-01" db="EMBL/GenBank/DDBJ databases">
        <authorList>
            <person name="Corre E."/>
            <person name="Pelletier E."/>
            <person name="Niang G."/>
            <person name="Scheremetjew M."/>
            <person name="Finn R."/>
            <person name="Kale V."/>
            <person name="Holt S."/>
            <person name="Cochrane G."/>
            <person name="Meng A."/>
            <person name="Brown T."/>
            <person name="Cohen L."/>
        </authorList>
    </citation>
    <scope>NUCLEOTIDE SEQUENCE</scope>
    <source>
        <strain evidence="3">CCMP3105</strain>
    </source>
</reference>
<accession>A0A7S4Q989</accession>
<evidence type="ECO:0000256" key="2">
    <source>
        <dbReference type="SAM" id="Phobius"/>
    </source>
</evidence>
<feature type="region of interest" description="Disordered" evidence="1">
    <location>
        <begin position="136"/>
        <end position="176"/>
    </location>
</feature>
<organism evidence="3">
    <name type="scientific">Alexandrium monilatum</name>
    <dbReference type="NCBI Taxonomy" id="311494"/>
    <lineage>
        <taxon>Eukaryota</taxon>
        <taxon>Sar</taxon>
        <taxon>Alveolata</taxon>
        <taxon>Dinophyceae</taxon>
        <taxon>Gonyaulacales</taxon>
        <taxon>Pyrocystaceae</taxon>
        <taxon>Alexandrium</taxon>
    </lineage>
</organism>
<proteinExistence type="predicted"/>